<proteinExistence type="predicted"/>
<feature type="domain" description="NADP-dependent oxidoreductase" evidence="2">
    <location>
        <begin position="15"/>
        <end position="301"/>
    </location>
</feature>
<dbReference type="SUPFAM" id="SSF51430">
    <property type="entry name" value="NAD(P)-linked oxidoreductase"/>
    <property type="match status" value="1"/>
</dbReference>
<keyword evidence="4" id="KW-1185">Reference proteome</keyword>
<organism evidence="3 4">
    <name type="scientific">Saccharopolyspora phatthalungensis</name>
    <dbReference type="NCBI Taxonomy" id="664693"/>
    <lineage>
        <taxon>Bacteria</taxon>
        <taxon>Bacillati</taxon>
        <taxon>Actinomycetota</taxon>
        <taxon>Actinomycetes</taxon>
        <taxon>Pseudonocardiales</taxon>
        <taxon>Pseudonocardiaceae</taxon>
        <taxon>Saccharopolyspora</taxon>
    </lineage>
</organism>
<dbReference type="EMBL" id="JACHIW010000002">
    <property type="protein sequence ID" value="MBB5158020.1"/>
    <property type="molecule type" value="Genomic_DNA"/>
</dbReference>
<dbReference type="InterPro" id="IPR020471">
    <property type="entry name" value="AKR"/>
</dbReference>
<accession>A0A840QDW8</accession>
<protein>
    <submittedName>
        <fullName evidence="3">Aryl-alcohol dehydrogenase-like predicted oxidoreductase</fullName>
    </submittedName>
</protein>
<sequence>MRTRTLGFGGPVVAEIGLGTMGMGGSYGPVDKAESLATLRLALDSGVTLIDTADFYGQGASEELVGKAVAGRRDEAVVATKTGMRFGPGGPRPDGSPEFIKAQLDGSLRRLGVDHVDLYYLARVDPQVPIEDSAGALAELVAAGKVRHIGLCEAAPSTLRRAAKVHRIAALQTEYSLWERGVEQQILPTLRELGIALVAYRTLGSGFLSGKVALDRLDQGDWRRNDPRLQGENLDRNLEIVSVVREVAERRNLTAAQLALAWVLSRGPDVIAIPGTKNRRYLRENLAAADVRIAVEESAELLELVPHGAAGQRYQPALMKTIDA</sequence>
<dbReference type="CDD" id="cd19076">
    <property type="entry name" value="AKR_AKR13A_13D"/>
    <property type="match status" value="1"/>
</dbReference>
<dbReference type="AlphaFoldDB" id="A0A840QDW8"/>
<dbReference type="PANTHER" id="PTHR43625">
    <property type="entry name" value="AFLATOXIN B1 ALDEHYDE REDUCTASE"/>
    <property type="match status" value="1"/>
</dbReference>
<dbReference type="InterPro" id="IPR050791">
    <property type="entry name" value="Aldo-Keto_reductase"/>
</dbReference>
<evidence type="ECO:0000313" key="4">
    <source>
        <dbReference type="Proteomes" id="UP000584374"/>
    </source>
</evidence>
<evidence type="ECO:0000256" key="1">
    <source>
        <dbReference type="ARBA" id="ARBA00023002"/>
    </source>
</evidence>
<comment type="caution">
    <text evidence="3">The sequence shown here is derived from an EMBL/GenBank/DDBJ whole genome shotgun (WGS) entry which is preliminary data.</text>
</comment>
<reference evidence="3 4" key="1">
    <citation type="submission" date="2020-08" db="EMBL/GenBank/DDBJ databases">
        <title>Sequencing the genomes of 1000 actinobacteria strains.</title>
        <authorList>
            <person name="Klenk H.-P."/>
        </authorList>
    </citation>
    <scope>NUCLEOTIDE SEQUENCE [LARGE SCALE GENOMIC DNA]</scope>
    <source>
        <strain evidence="3 4">DSM 45584</strain>
    </source>
</reference>
<name>A0A840QDW8_9PSEU</name>
<evidence type="ECO:0000259" key="2">
    <source>
        <dbReference type="Pfam" id="PF00248"/>
    </source>
</evidence>
<dbReference type="InterPro" id="IPR023210">
    <property type="entry name" value="NADP_OxRdtase_dom"/>
</dbReference>
<evidence type="ECO:0000313" key="3">
    <source>
        <dbReference type="EMBL" id="MBB5158020.1"/>
    </source>
</evidence>
<dbReference type="GO" id="GO:0005737">
    <property type="term" value="C:cytoplasm"/>
    <property type="evidence" value="ECO:0007669"/>
    <property type="project" value="TreeGrafter"/>
</dbReference>
<dbReference type="PRINTS" id="PR00069">
    <property type="entry name" value="ALDKETRDTASE"/>
</dbReference>
<dbReference type="RefSeq" id="WP_184729572.1">
    <property type="nucleotide sequence ID" value="NZ_JACHIW010000002.1"/>
</dbReference>
<dbReference type="GO" id="GO:0016491">
    <property type="term" value="F:oxidoreductase activity"/>
    <property type="evidence" value="ECO:0007669"/>
    <property type="project" value="UniProtKB-KW"/>
</dbReference>
<gene>
    <name evidence="3" type="ORF">BJ970_005619</name>
</gene>
<dbReference type="Pfam" id="PF00248">
    <property type="entry name" value="Aldo_ket_red"/>
    <property type="match status" value="1"/>
</dbReference>
<dbReference type="InterPro" id="IPR036812">
    <property type="entry name" value="NAD(P)_OxRdtase_dom_sf"/>
</dbReference>
<dbReference type="PANTHER" id="PTHR43625:SF40">
    <property type="entry name" value="ALDO-KETO REDUCTASE YAKC [NADP(+)]"/>
    <property type="match status" value="1"/>
</dbReference>
<dbReference type="Proteomes" id="UP000584374">
    <property type="component" value="Unassembled WGS sequence"/>
</dbReference>
<dbReference type="Gene3D" id="3.20.20.100">
    <property type="entry name" value="NADP-dependent oxidoreductase domain"/>
    <property type="match status" value="1"/>
</dbReference>
<keyword evidence="1" id="KW-0560">Oxidoreductase</keyword>